<comment type="caution">
    <text evidence="1">The sequence shown here is derived from an EMBL/GenBank/DDBJ whole genome shotgun (WGS) entry which is preliminary data.</text>
</comment>
<dbReference type="Pfam" id="PF06224">
    <property type="entry name" value="AlkZ-like"/>
    <property type="match status" value="1"/>
</dbReference>
<dbReference type="PANTHER" id="PTHR38479">
    <property type="entry name" value="LMO0824 PROTEIN"/>
    <property type="match status" value="1"/>
</dbReference>
<organism evidence="1 2">
    <name type="scientific">Nonomuraea longicatena</name>
    <dbReference type="NCBI Taxonomy" id="83682"/>
    <lineage>
        <taxon>Bacteria</taxon>
        <taxon>Bacillati</taxon>
        <taxon>Actinomycetota</taxon>
        <taxon>Actinomycetes</taxon>
        <taxon>Streptosporangiales</taxon>
        <taxon>Streptosporangiaceae</taxon>
        <taxon>Nonomuraea</taxon>
    </lineage>
</organism>
<evidence type="ECO:0000313" key="1">
    <source>
        <dbReference type="EMBL" id="GAA0935519.1"/>
    </source>
</evidence>
<accession>A0ABN1Q1I9</accession>
<keyword evidence="1" id="KW-0238">DNA-binding</keyword>
<evidence type="ECO:0000313" key="2">
    <source>
        <dbReference type="Proteomes" id="UP001501578"/>
    </source>
</evidence>
<keyword evidence="2" id="KW-1185">Reference proteome</keyword>
<proteinExistence type="predicted"/>
<dbReference type="GO" id="GO:0003677">
    <property type="term" value="F:DNA binding"/>
    <property type="evidence" value="ECO:0007669"/>
    <property type="project" value="UniProtKB-KW"/>
</dbReference>
<dbReference type="Proteomes" id="UP001501578">
    <property type="component" value="Unassembled WGS sequence"/>
</dbReference>
<sequence length="378" mass="40162">MCFMNELTWSQVSARRLDRQGLAGPVEGASPADAVSAMCGAHAQVLSAAELSVALRLRGADRTRVQDALRGGQSLIKTFGPRGTVHLLAARDLPVWLGALSTIPATHNRMPDGVRLTPGQHEEVVAAIRTALTGACLTTDELGAAVVEATGPWAGEKVMPAFQDLWPRWRQAVHSAAHQGALCFGPNRGRLVTYTAPPASGPVGDARARLTAAYLHAYGPATPQQFARWLGTPVTWARAAFAEVETEEVRFAGGTAWVLPGDASAPEREPRGVRLLPYFDGYTIAAQPRELLFPGRAAERALAGGQAGNYPVVLVDGVVGGVWHQRRAGRRIAVTVESFAPLSRAHLLELEEQVARVGEIMLGTPDLTLGEVSVGPHA</sequence>
<dbReference type="PANTHER" id="PTHR38479:SF2">
    <property type="entry name" value="WINGED HELIX DNA-BINDING DOMAIN-CONTAINING PROTEIN"/>
    <property type="match status" value="1"/>
</dbReference>
<protein>
    <submittedName>
        <fullName evidence="1">Winged helix DNA-binding domain-containing protein</fullName>
    </submittedName>
</protein>
<dbReference type="InterPro" id="IPR009351">
    <property type="entry name" value="AlkZ-like"/>
</dbReference>
<name>A0ABN1Q1I9_9ACTN</name>
<dbReference type="EMBL" id="BAAAHQ010000023">
    <property type="protein sequence ID" value="GAA0935519.1"/>
    <property type="molecule type" value="Genomic_DNA"/>
</dbReference>
<reference evidence="1 2" key="1">
    <citation type="journal article" date="2019" name="Int. J. Syst. Evol. Microbiol.">
        <title>The Global Catalogue of Microorganisms (GCM) 10K type strain sequencing project: providing services to taxonomists for standard genome sequencing and annotation.</title>
        <authorList>
            <consortium name="The Broad Institute Genomics Platform"/>
            <consortium name="The Broad Institute Genome Sequencing Center for Infectious Disease"/>
            <person name="Wu L."/>
            <person name="Ma J."/>
        </authorList>
    </citation>
    <scope>NUCLEOTIDE SEQUENCE [LARGE SCALE GENOMIC DNA]</scope>
    <source>
        <strain evidence="1 2">JCM 11136</strain>
    </source>
</reference>
<gene>
    <name evidence="1" type="ORF">GCM10009560_43640</name>
</gene>